<evidence type="ECO:0000313" key="1">
    <source>
        <dbReference type="EMBL" id="QDU69447.1"/>
    </source>
</evidence>
<name>A0A518BR48_9BACT</name>
<gene>
    <name evidence="1" type="ORF">Pla133_45670</name>
</gene>
<accession>A0A518BR48</accession>
<reference evidence="1 2" key="1">
    <citation type="submission" date="2019-02" db="EMBL/GenBank/DDBJ databases">
        <title>Deep-cultivation of Planctomycetes and their phenomic and genomic characterization uncovers novel biology.</title>
        <authorList>
            <person name="Wiegand S."/>
            <person name="Jogler M."/>
            <person name="Boedeker C."/>
            <person name="Pinto D."/>
            <person name="Vollmers J."/>
            <person name="Rivas-Marin E."/>
            <person name="Kohn T."/>
            <person name="Peeters S.H."/>
            <person name="Heuer A."/>
            <person name="Rast P."/>
            <person name="Oberbeckmann S."/>
            <person name="Bunk B."/>
            <person name="Jeske O."/>
            <person name="Meyerdierks A."/>
            <person name="Storesund J.E."/>
            <person name="Kallscheuer N."/>
            <person name="Luecker S."/>
            <person name="Lage O.M."/>
            <person name="Pohl T."/>
            <person name="Merkel B.J."/>
            <person name="Hornburger P."/>
            <person name="Mueller R.-W."/>
            <person name="Bruemmer F."/>
            <person name="Labrenz M."/>
            <person name="Spormann A.M."/>
            <person name="Op den Camp H."/>
            <person name="Overmann J."/>
            <person name="Amann R."/>
            <person name="Jetten M.S.M."/>
            <person name="Mascher T."/>
            <person name="Medema M.H."/>
            <person name="Devos D.P."/>
            <person name="Kaster A.-K."/>
            <person name="Ovreas L."/>
            <person name="Rohde M."/>
            <person name="Galperin M.Y."/>
            <person name="Jogler C."/>
        </authorList>
    </citation>
    <scope>NUCLEOTIDE SEQUENCE [LARGE SCALE GENOMIC DNA]</scope>
    <source>
        <strain evidence="1 2">Pla133</strain>
    </source>
</reference>
<dbReference type="AlphaFoldDB" id="A0A518BR48"/>
<organism evidence="1 2">
    <name type="scientific">Engelhardtia mirabilis</name>
    <dbReference type="NCBI Taxonomy" id="2528011"/>
    <lineage>
        <taxon>Bacteria</taxon>
        <taxon>Pseudomonadati</taxon>
        <taxon>Planctomycetota</taxon>
        <taxon>Planctomycetia</taxon>
        <taxon>Planctomycetia incertae sedis</taxon>
        <taxon>Engelhardtia</taxon>
    </lineage>
</organism>
<dbReference type="Proteomes" id="UP000316921">
    <property type="component" value="Chromosome"/>
</dbReference>
<protein>
    <recommendedName>
        <fullName evidence="3">Type I phosphodiesterase / nucleotide pyrophosphatase</fullName>
    </recommendedName>
</protein>
<evidence type="ECO:0008006" key="3">
    <source>
        <dbReference type="Google" id="ProtNLM"/>
    </source>
</evidence>
<sequence>MGVLGRLGGWLGVALLAACGGSGPPGLPGVAELPEDSPPDTLLVVLEGIPPDVFDSPRLATLAPNLASFTGNSARQPLEGVPSAVTPAMATLLSGFDGHGLRSARELGFHRLGAELPAAIADARALGFAPVATVAMPQLDAALTGFGSGFEAWESVGTGSPRRTATPQAVVDRALATIERRLTVPEPVLALVQFSAPPVGEAGLPPTIDGEVAAAPLRAAAAELAAELGQAQATELIDLAAAGDLEAVLERVGRRRGSRAAACLDQALADLWLMEIDREFERLFSGMLVRRDLMVILAILPPDADRHPDWSDESFLFGLSRPGQAPMGLGEVLPILLRVSGNNAGKADENVTRARFAATRAGGDAALYLALGAGHAWRISVRGPGDGSFSGMRVGPAAPTVDEAAAFEAARRSDRVELDLEADGSARLVAIEGPRRGLPLWIELRRDGQPVPEADVRVGGRPLAELAVPRLLDARGAELAEPEDGDEPGPPLRFVDAGDGRLTLEGGAADLSSAHLAFWPPDEDGELPTVAADGALRVGAGRSLAVALEVDGRFAAASEMALRGRSALGPALVLVLPGYDDLELERRVTFAEPIGDVAPGSVNLWRPAPPFPSGPPITAEQRRFLRQLPEGE</sequence>
<proteinExistence type="predicted"/>
<keyword evidence="2" id="KW-1185">Reference proteome</keyword>
<evidence type="ECO:0000313" key="2">
    <source>
        <dbReference type="Proteomes" id="UP000316921"/>
    </source>
</evidence>
<dbReference type="EMBL" id="CP036287">
    <property type="protein sequence ID" value="QDU69447.1"/>
    <property type="molecule type" value="Genomic_DNA"/>
</dbReference>
<dbReference type="PROSITE" id="PS51257">
    <property type="entry name" value="PROKAR_LIPOPROTEIN"/>
    <property type="match status" value="1"/>
</dbReference>
<dbReference type="KEGG" id="pbap:Pla133_45670"/>